<dbReference type="Pfam" id="PF08652">
    <property type="entry name" value="RAI1"/>
    <property type="match status" value="1"/>
</dbReference>
<dbReference type="GO" id="GO:0110155">
    <property type="term" value="P:NAD-cap decapping"/>
    <property type="evidence" value="ECO:0007669"/>
    <property type="project" value="TreeGrafter"/>
</dbReference>
<feature type="domain" description="RAI1-like" evidence="3">
    <location>
        <begin position="27"/>
        <end position="359"/>
    </location>
</feature>
<dbReference type="GO" id="GO:0046872">
    <property type="term" value="F:metal ion binding"/>
    <property type="evidence" value="ECO:0007669"/>
    <property type="project" value="UniProtKB-KW"/>
</dbReference>
<keyword evidence="2" id="KW-0479">Metal-binding</keyword>
<dbReference type="GO" id="GO:0004518">
    <property type="term" value="F:nuclease activity"/>
    <property type="evidence" value="ECO:0007669"/>
    <property type="project" value="UniProtKB-KW"/>
</dbReference>
<comment type="similarity">
    <text evidence="1 2">Belongs to the DXO/Dom3Z family.</text>
</comment>
<keyword evidence="2" id="KW-0694">RNA-binding</keyword>
<keyword evidence="2" id="KW-0547">Nucleotide-binding</keyword>
<comment type="function">
    <text evidence="2">Decapping enzyme for NAD-capped RNAs: specifically hydrolyzes the nicotinamide adenine dinucleotide (NAD) cap from a subset of RNAs by removing the entire NAD moiety from the 5'-end of an NAD-capped RNA.</text>
</comment>
<reference evidence="4 5" key="1">
    <citation type="submission" date="2020-04" db="EMBL/GenBank/DDBJ databases">
        <authorList>
            <person name="Alioto T."/>
            <person name="Alioto T."/>
            <person name="Gomez Garrido J."/>
        </authorList>
    </citation>
    <scope>NUCLEOTIDE SEQUENCE [LARGE SCALE GENOMIC DNA]</scope>
</reference>
<keyword evidence="2" id="KW-0378">Hydrolase</keyword>
<evidence type="ECO:0000313" key="5">
    <source>
        <dbReference type="Proteomes" id="UP000494165"/>
    </source>
</evidence>
<keyword evidence="2" id="KW-0540">Nuclease</keyword>
<dbReference type="GO" id="GO:0034353">
    <property type="term" value="F:mRNA 5'-diphosphatase activity"/>
    <property type="evidence" value="ECO:0007669"/>
    <property type="project" value="TreeGrafter"/>
</dbReference>
<dbReference type="GO" id="GO:0005634">
    <property type="term" value="C:nucleus"/>
    <property type="evidence" value="ECO:0007669"/>
    <property type="project" value="UniProtKB-SubCell"/>
</dbReference>
<dbReference type="InterPro" id="IPR013961">
    <property type="entry name" value="RAI1"/>
</dbReference>
<dbReference type="EMBL" id="CADEPI010000336">
    <property type="protein sequence ID" value="CAB3384095.1"/>
    <property type="molecule type" value="Genomic_DNA"/>
</dbReference>
<keyword evidence="5" id="KW-1185">Reference proteome</keyword>
<comment type="subcellular location">
    <subcellularLocation>
        <location evidence="2">Nucleus</location>
    </subcellularLocation>
</comment>
<dbReference type="GO" id="GO:0003723">
    <property type="term" value="F:RNA binding"/>
    <property type="evidence" value="ECO:0007669"/>
    <property type="project" value="UniProtKB-KW"/>
</dbReference>
<protein>
    <recommendedName>
        <fullName evidence="2">Decapping nuclease</fullName>
        <ecNumber evidence="2">3.6.1.-</ecNumber>
    </recommendedName>
</protein>
<evidence type="ECO:0000313" key="4">
    <source>
        <dbReference type="EMBL" id="CAB3384095.1"/>
    </source>
</evidence>
<dbReference type="InterPro" id="IPR039039">
    <property type="entry name" value="RAI1-like_fam"/>
</dbReference>
<evidence type="ECO:0000256" key="2">
    <source>
        <dbReference type="RuleBase" id="RU367113"/>
    </source>
</evidence>
<dbReference type="Proteomes" id="UP000494165">
    <property type="component" value="Unassembled WGS sequence"/>
</dbReference>
<organism evidence="4 5">
    <name type="scientific">Cloeon dipterum</name>
    <dbReference type="NCBI Taxonomy" id="197152"/>
    <lineage>
        <taxon>Eukaryota</taxon>
        <taxon>Metazoa</taxon>
        <taxon>Ecdysozoa</taxon>
        <taxon>Arthropoda</taxon>
        <taxon>Hexapoda</taxon>
        <taxon>Insecta</taxon>
        <taxon>Pterygota</taxon>
        <taxon>Palaeoptera</taxon>
        <taxon>Ephemeroptera</taxon>
        <taxon>Pisciforma</taxon>
        <taxon>Baetidae</taxon>
        <taxon>Cloeon</taxon>
    </lineage>
</organism>
<dbReference type="OrthoDB" id="5853397at2759"/>
<comment type="cofactor">
    <cofactor evidence="2">
        <name>a divalent metal cation</name>
        <dbReference type="ChEBI" id="CHEBI:60240"/>
    </cofactor>
</comment>
<dbReference type="AlphaFoldDB" id="A0A8S1DPV2"/>
<name>A0A8S1DPV2_9INSE</name>
<dbReference type="PANTHER" id="PTHR12395">
    <property type="entry name" value="DOM-3 RELATED"/>
    <property type="match status" value="1"/>
</dbReference>
<accession>A0A8S1DPV2</accession>
<proteinExistence type="inferred from homology"/>
<keyword evidence="2" id="KW-0539">Nucleus</keyword>
<dbReference type="GO" id="GO:0000166">
    <property type="term" value="F:nucleotide binding"/>
    <property type="evidence" value="ECO:0007669"/>
    <property type="project" value="UniProtKB-KW"/>
</dbReference>
<evidence type="ECO:0000256" key="1">
    <source>
        <dbReference type="ARBA" id="ARBA00006562"/>
    </source>
</evidence>
<dbReference type="PANTHER" id="PTHR12395:SF9">
    <property type="entry name" value="DECAPPING AND EXORIBONUCLEASE PROTEIN"/>
    <property type="match status" value="1"/>
</dbReference>
<sequence>MEDIQLTKRPRNMVVPSFEIKVVDWYTKDWFGTYGKDRDQVRYLYLPYITKFSSERKIEFNLDRHNPDDVSKTINDVNEENIDTLLHWLVKNYQGPRGRPIRLGHEFVSYRGLLSKILCSPYSTNDDLRICAIKVNGTIYMCKFLTPMEKVDVAMQFNNPQLLKFTKFGRVFEGFMGSEKPGVKPDGSKPYSELAELSFVYNTRVGSHKLLYSAELDALESEEGLDCPDEAYLYELKTCGDNVTVQKFNRQRLLAWWAQSALAKVDSIVVGYRSSEGMVRILEEIRVKEIPDQAYDWSADQCMLALQNFLLTAKRMMKFASQGDVYEFSWKAGRKRFTKPSVQIMQQENNECYFLPGWYLNWLKDGKERPE</sequence>
<gene>
    <name evidence="4" type="ORF">CLODIP_2_CD02381</name>
</gene>
<comment type="caution">
    <text evidence="4">The sequence shown here is derived from an EMBL/GenBank/DDBJ whole genome shotgun (WGS) entry which is preliminary data.</text>
</comment>
<dbReference type="GO" id="GO:0000956">
    <property type="term" value="P:nuclear-transcribed mRNA catabolic process"/>
    <property type="evidence" value="ECO:0007669"/>
    <property type="project" value="TreeGrafter"/>
</dbReference>
<dbReference type="GO" id="GO:0005829">
    <property type="term" value="C:cytosol"/>
    <property type="evidence" value="ECO:0007669"/>
    <property type="project" value="TreeGrafter"/>
</dbReference>
<dbReference type="EC" id="3.6.1.-" evidence="2"/>
<evidence type="ECO:0000259" key="3">
    <source>
        <dbReference type="Pfam" id="PF08652"/>
    </source>
</evidence>